<evidence type="ECO:0000256" key="6">
    <source>
        <dbReference type="ARBA" id="ARBA00022692"/>
    </source>
</evidence>
<feature type="transmembrane region" description="Helical" evidence="15">
    <location>
        <begin position="225"/>
        <end position="243"/>
    </location>
</feature>
<dbReference type="InterPro" id="IPR059000">
    <property type="entry name" value="ATPase_P-type_domA"/>
</dbReference>
<dbReference type="Proteomes" id="UP000539372">
    <property type="component" value="Unassembled WGS sequence"/>
</dbReference>
<dbReference type="Gene3D" id="3.30.70.100">
    <property type="match status" value="1"/>
</dbReference>
<dbReference type="AlphaFoldDB" id="A0A7Y0E2S6"/>
<dbReference type="SUPFAM" id="SSF81653">
    <property type="entry name" value="Calcium ATPase, transduction domain A"/>
    <property type="match status" value="1"/>
</dbReference>
<evidence type="ECO:0000256" key="2">
    <source>
        <dbReference type="ARBA" id="ARBA00006024"/>
    </source>
</evidence>
<dbReference type="InterPro" id="IPR017969">
    <property type="entry name" value="Heavy-metal-associated_CS"/>
</dbReference>
<dbReference type="GO" id="GO:0043682">
    <property type="term" value="F:P-type divalent copper transporter activity"/>
    <property type="evidence" value="ECO:0007669"/>
    <property type="project" value="TreeGrafter"/>
</dbReference>
<keyword evidence="14 15" id="KW-0472">Membrane</keyword>
<keyword evidence="3" id="KW-0813">Transport</keyword>
<feature type="transmembrane region" description="Helical" evidence="15">
    <location>
        <begin position="381"/>
        <end position="405"/>
    </location>
</feature>
<dbReference type="InterPro" id="IPR018303">
    <property type="entry name" value="ATPase_P-typ_P_site"/>
</dbReference>
<keyword evidence="12 15" id="KW-1133">Transmembrane helix</keyword>
<keyword evidence="6 15" id="KW-0812">Transmembrane</keyword>
<evidence type="ECO:0000256" key="15">
    <source>
        <dbReference type="RuleBase" id="RU362081"/>
    </source>
</evidence>
<proteinExistence type="inferred from homology"/>
<dbReference type="InterPro" id="IPR006121">
    <property type="entry name" value="HMA_dom"/>
</dbReference>
<evidence type="ECO:0000256" key="14">
    <source>
        <dbReference type="ARBA" id="ARBA00023136"/>
    </source>
</evidence>
<evidence type="ECO:0000256" key="16">
    <source>
        <dbReference type="SAM" id="MobiDB-lite"/>
    </source>
</evidence>
<dbReference type="FunFam" id="3.30.70.100:FF:000001">
    <property type="entry name" value="ATPase copper transporting beta"/>
    <property type="match status" value="1"/>
</dbReference>
<dbReference type="PRINTS" id="PR00943">
    <property type="entry name" value="CUATPASE"/>
</dbReference>
<dbReference type="InterPro" id="IPR023299">
    <property type="entry name" value="ATPase_P-typ_cyto_dom_N"/>
</dbReference>
<dbReference type="PROSITE" id="PS01047">
    <property type="entry name" value="HMA_1"/>
    <property type="match status" value="1"/>
</dbReference>
<keyword evidence="8 15" id="KW-0547">Nucleotide-binding</keyword>
<dbReference type="EMBL" id="JABBNT010000005">
    <property type="protein sequence ID" value="NMM46185.1"/>
    <property type="molecule type" value="Genomic_DNA"/>
</dbReference>
<evidence type="ECO:0000259" key="17">
    <source>
        <dbReference type="PROSITE" id="PS50846"/>
    </source>
</evidence>
<organism evidence="18 19">
    <name type="scientific">Pacificispira spongiicola</name>
    <dbReference type="NCBI Taxonomy" id="2729598"/>
    <lineage>
        <taxon>Bacteria</taxon>
        <taxon>Pseudomonadati</taxon>
        <taxon>Pseudomonadota</taxon>
        <taxon>Alphaproteobacteria</taxon>
        <taxon>Rhodospirillales</taxon>
        <taxon>Rhodospirillaceae</taxon>
        <taxon>Pacificispira</taxon>
    </lineage>
</organism>
<dbReference type="Gene3D" id="3.40.1110.10">
    <property type="entry name" value="Calcium-transporting ATPase, cytoplasmic domain N"/>
    <property type="match status" value="1"/>
</dbReference>
<feature type="transmembrane region" description="Helical" evidence="15">
    <location>
        <begin position="709"/>
        <end position="728"/>
    </location>
</feature>
<keyword evidence="5" id="KW-0597">Phosphoprotein</keyword>
<evidence type="ECO:0000256" key="5">
    <source>
        <dbReference type="ARBA" id="ARBA00022553"/>
    </source>
</evidence>
<evidence type="ECO:0000256" key="12">
    <source>
        <dbReference type="ARBA" id="ARBA00022989"/>
    </source>
</evidence>
<evidence type="ECO:0000256" key="1">
    <source>
        <dbReference type="ARBA" id="ARBA00004651"/>
    </source>
</evidence>
<comment type="caution">
    <text evidence="18">The sequence shown here is derived from an EMBL/GenBank/DDBJ whole genome shotgun (WGS) entry which is preliminary data.</text>
</comment>
<evidence type="ECO:0000313" key="19">
    <source>
        <dbReference type="Proteomes" id="UP000539372"/>
    </source>
</evidence>
<keyword evidence="11" id="KW-1278">Translocase</keyword>
<dbReference type="Pfam" id="PF00403">
    <property type="entry name" value="HMA"/>
    <property type="match status" value="1"/>
</dbReference>
<dbReference type="PROSITE" id="PS50846">
    <property type="entry name" value="HMA_2"/>
    <property type="match status" value="1"/>
</dbReference>
<dbReference type="Pfam" id="PF00702">
    <property type="entry name" value="Hydrolase"/>
    <property type="match status" value="1"/>
</dbReference>
<evidence type="ECO:0000256" key="7">
    <source>
        <dbReference type="ARBA" id="ARBA00022723"/>
    </source>
</evidence>
<dbReference type="Gene3D" id="2.70.150.10">
    <property type="entry name" value="Calcium-transporting ATPase, cytoplasmic transduction domain A"/>
    <property type="match status" value="1"/>
</dbReference>
<dbReference type="InterPro" id="IPR027256">
    <property type="entry name" value="P-typ_ATPase_IB"/>
</dbReference>
<feature type="transmembrane region" description="Helical" evidence="15">
    <location>
        <begin position="411"/>
        <end position="435"/>
    </location>
</feature>
<name>A0A7Y0E2S6_9PROT</name>
<dbReference type="InterPro" id="IPR023214">
    <property type="entry name" value="HAD_sf"/>
</dbReference>
<dbReference type="InterPro" id="IPR001757">
    <property type="entry name" value="P_typ_ATPase"/>
</dbReference>
<dbReference type="GO" id="GO:0055070">
    <property type="term" value="P:copper ion homeostasis"/>
    <property type="evidence" value="ECO:0007669"/>
    <property type="project" value="TreeGrafter"/>
</dbReference>
<dbReference type="PROSITE" id="PS00154">
    <property type="entry name" value="ATPASE_E1_E2"/>
    <property type="match status" value="1"/>
</dbReference>
<comment type="similarity">
    <text evidence="2 15">Belongs to the cation transport ATPase (P-type) (TC 3.A.3) family. Type IB subfamily.</text>
</comment>
<dbReference type="PANTHER" id="PTHR43520:SF5">
    <property type="entry name" value="CATION-TRANSPORTING P-TYPE ATPASE-RELATED"/>
    <property type="match status" value="1"/>
</dbReference>
<feature type="region of interest" description="Disordered" evidence="16">
    <location>
        <begin position="756"/>
        <end position="795"/>
    </location>
</feature>
<dbReference type="NCBIfam" id="TIGR01494">
    <property type="entry name" value="ATPase_P-type"/>
    <property type="match status" value="2"/>
</dbReference>
<keyword evidence="13" id="KW-0406">Ion transport</keyword>
<dbReference type="InterPro" id="IPR023298">
    <property type="entry name" value="ATPase_P-typ_TM_dom_sf"/>
</dbReference>
<dbReference type="SUPFAM" id="SSF81665">
    <property type="entry name" value="Calcium ATPase, transmembrane domain M"/>
    <property type="match status" value="1"/>
</dbReference>
<dbReference type="SUPFAM" id="SSF56784">
    <property type="entry name" value="HAD-like"/>
    <property type="match status" value="1"/>
</dbReference>
<dbReference type="RefSeq" id="WP_169626561.1">
    <property type="nucleotide sequence ID" value="NZ_JABBNT010000005.1"/>
</dbReference>
<dbReference type="GO" id="GO:0005886">
    <property type="term" value="C:plasma membrane"/>
    <property type="evidence" value="ECO:0007669"/>
    <property type="project" value="UniProtKB-SubCell"/>
</dbReference>
<dbReference type="GO" id="GO:0016887">
    <property type="term" value="F:ATP hydrolysis activity"/>
    <property type="evidence" value="ECO:0007669"/>
    <property type="project" value="InterPro"/>
</dbReference>
<gene>
    <name evidence="18" type="ORF">HH303_16965</name>
</gene>
<evidence type="ECO:0000256" key="9">
    <source>
        <dbReference type="ARBA" id="ARBA00022840"/>
    </source>
</evidence>
<evidence type="ECO:0000256" key="3">
    <source>
        <dbReference type="ARBA" id="ARBA00022448"/>
    </source>
</evidence>
<comment type="subcellular location">
    <subcellularLocation>
        <location evidence="1">Cell membrane</location>
        <topology evidence="1">Multi-pass membrane protein</topology>
    </subcellularLocation>
</comment>
<evidence type="ECO:0000313" key="18">
    <source>
        <dbReference type="EMBL" id="NMM46185.1"/>
    </source>
</evidence>
<dbReference type="NCBIfam" id="TIGR01511">
    <property type="entry name" value="ATPase-IB1_Cu"/>
    <property type="match status" value="1"/>
</dbReference>
<keyword evidence="9 15" id="KW-0067">ATP-binding</keyword>
<feature type="transmembrane region" description="Helical" evidence="15">
    <location>
        <begin position="131"/>
        <end position="152"/>
    </location>
</feature>
<keyword evidence="19" id="KW-1185">Reference proteome</keyword>
<keyword evidence="10" id="KW-0460">Magnesium</keyword>
<dbReference type="NCBIfam" id="TIGR01525">
    <property type="entry name" value="ATPase-IB_hvy"/>
    <property type="match status" value="1"/>
</dbReference>
<evidence type="ECO:0000256" key="10">
    <source>
        <dbReference type="ARBA" id="ARBA00022842"/>
    </source>
</evidence>
<evidence type="ECO:0000256" key="13">
    <source>
        <dbReference type="ARBA" id="ARBA00023065"/>
    </source>
</evidence>
<evidence type="ECO:0000256" key="4">
    <source>
        <dbReference type="ARBA" id="ARBA00022475"/>
    </source>
</evidence>
<accession>A0A7Y0E2S6</accession>
<dbReference type="PANTHER" id="PTHR43520">
    <property type="entry name" value="ATP7, ISOFORM B"/>
    <property type="match status" value="1"/>
</dbReference>
<dbReference type="PRINTS" id="PR00119">
    <property type="entry name" value="CATATPASE"/>
</dbReference>
<dbReference type="InterPro" id="IPR036163">
    <property type="entry name" value="HMA_dom_sf"/>
</dbReference>
<evidence type="ECO:0000256" key="8">
    <source>
        <dbReference type="ARBA" id="ARBA00022741"/>
    </source>
</evidence>
<dbReference type="CDD" id="cd00371">
    <property type="entry name" value="HMA"/>
    <property type="match status" value="1"/>
</dbReference>
<sequence length="795" mass="83344">MGTLVGGGCCAPLVEGPDADATDAVRGRLGPLDPYLIAEPDGHITLNMMVEGITCGGCISTIERSLLKEEAVSKARVNLSTGRLKVTYDPERVAPEHLIATLDLLGYRAVPYDPAALQEGRDQEDKQLLRAMAVAGFAAANVMLLSVAVWAGTYQDMGPATRTLLHWISALVAVPAVFYAGRPFFDSALTAIRAGRTNMDVPISLAVLLATGMSVFQTLRAAEHAYFDSAVTLLFFLLIGRFLDRRARSKARSAAEQMTGLSATAVTVLLPDGSLQAMAPSSVEAGMTVFVPAGSRIPVDGTVLQGQSDVDAQLITGESLPEAVRPGISVFAGAMNVSAPLKIRVDAAGEGTLLAEIARLMEAAEQRRARYVGIADAVARWYAPVVHTMALAAFIFWFFGMGLIWQDSLMISIAVLIITCPCALGLAVPVVQVIACSRLMRQGILLKSGSALERLADIDTLVFDKTGTLTKGQPVLVPNQDADPDDIRRAAGIAAASLHPLSRALVAAAGPGVAPLDDVREVPGAGLEWQGRDGLHRLGSRAFLKLAEDAVPSGGGDSTSGPEIWYARPGQAPIRFAFMDALRDDAAAVVAEFKRLGMDIHLLSGDRDDVVAQTASALGIDAWEARITPDGKLRYLEDLRAAGRKPAMVGDGLNDAPALAAALVSLSPASGADISRTAADVVFQGSHLAPVLEAYHTARDAERLVKQNFALAFLYNAVTVPLAFAGFVTPLLAAVAMSSSSIVVIGNALRLGWRRGGNSPGGKSSGRGWTDSAGSARLKATPVSMGSDPSGSRSA</sequence>
<reference evidence="18 19" key="1">
    <citation type="submission" date="2020-04" db="EMBL/GenBank/DDBJ databases">
        <title>Rhodospirillaceae bacterium KN72 isolated from deep sea.</title>
        <authorList>
            <person name="Zhang D.-C."/>
        </authorList>
    </citation>
    <scope>NUCLEOTIDE SEQUENCE [LARGE SCALE GENOMIC DNA]</scope>
    <source>
        <strain evidence="18 19">KN72</strain>
    </source>
</reference>
<keyword evidence="7 15" id="KW-0479">Metal-binding</keyword>
<dbReference type="Gene3D" id="3.40.50.1000">
    <property type="entry name" value="HAD superfamily/HAD-like"/>
    <property type="match status" value="1"/>
</dbReference>
<dbReference type="GO" id="GO:0005507">
    <property type="term" value="F:copper ion binding"/>
    <property type="evidence" value="ECO:0007669"/>
    <property type="project" value="TreeGrafter"/>
</dbReference>
<dbReference type="SUPFAM" id="SSF55008">
    <property type="entry name" value="HMA, heavy metal-associated domain"/>
    <property type="match status" value="1"/>
</dbReference>
<feature type="transmembrane region" description="Helical" evidence="15">
    <location>
        <begin position="164"/>
        <end position="181"/>
    </location>
</feature>
<dbReference type="InterPro" id="IPR008250">
    <property type="entry name" value="ATPase_P-typ_transduc_dom_A_sf"/>
</dbReference>
<evidence type="ECO:0000256" key="11">
    <source>
        <dbReference type="ARBA" id="ARBA00022967"/>
    </source>
</evidence>
<feature type="transmembrane region" description="Helical" evidence="15">
    <location>
        <begin position="201"/>
        <end position="219"/>
    </location>
</feature>
<protein>
    <submittedName>
        <fullName evidence="18">Heavy metal translocating P-type ATPase</fullName>
    </submittedName>
</protein>
<feature type="compositionally biased region" description="Gly residues" evidence="16">
    <location>
        <begin position="756"/>
        <end position="765"/>
    </location>
</feature>
<feature type="domain" description="HMA" evidence="17">
    <location>
        <begin position="44"/>
        <end position="110"/>
    </location>
</feature>
<dbReference type="GO" id="GO:0005524">
    <property type="term" value="F:ATP binding"/>
    <property type="evidence" value="ECO:0007669"/>
    <property type="project" value="UniProtKB-UniRule"/>
</dbReference>
<dbReference type="InterPro" id="IPR036412">
    <property type="entry name" value="HAD-like_sf"/>
</dbReference>
<dbReference type="Pfam" id="PF00122">
    <property type="entry name" value="E1-E2_ATPase"/>
    <property type="match status" value="1"/>
</dbReference>
<keyword evidence="4 15" id="KW-1003">Cell membrane</keyword>